<protein>
    <submittedName>
        <fullName evidence="1">Uncharacterized protein</fullName>
    </submittedName>
</protein>
<proteinExistence type="predicted"/>
<accession>A0A6J5LVD2</accession>
<evidence type="ECO:0000313" key="1">
    <source>
        <dbReference type="EMBL" id="CAB4136900.1"/>
    </source>
</evidence>
<gene>
    <name evidence="1" type="ORF">UFOVP314_36</name>
</gene>
<name>A0A6J5LVD2_9CAUD</name>
<dbReference type="EMBL" id="LR796326">
    <property type="protein sequence ID" value="CAB4136900.1"/>
    <property type="molecule type" value="Genomic_DNA"/>
</dbReference>
<reference evidence="1" key="1">
    <citation type="submission" date="2020-04" db="EMBL/GenBank/DDBJ databases">
        <authorList>
            <person name="Chiriac C."/>
            <person name="Salcher M."/>
            <person name="Ghai R."/>
            <person name="Kavagutti S V."/>
        </authorList>
    </citation>
    <scope>NUCLEOTIDE SEQUENCE</scope>
</reference>
<organism evidence="1">
    <name type="scientific">uncultured Caudovirales phage</name>
    <dbReference type="NCBI Taxonomy" id="2100421"/>
    <lineage>
        <taxon>Viruses</taxon>
        <taxon>Duplodnaviria</taxon>
        <taxon>Heunggongvirae</taxon>
        <taxon>Uroviricota</taxon>
        <taxon>Caudoviricetes</taxon>
        <taxon>Peduoviridae</taxon>
        <taxon>Maltschvirus</taxon>
        <taxon>Maltschvirus maltsch</taxon>
    </lineage>
</organism>
<sequence>MGQSIDTWADRVYALVRDQAEADVPDRYVIELGVIPAITQYSIDRPRVTAVDIASSGRYLPFPTEAQGWQDGWSVVHQIEAPAGQTPPAVLLDSDWSTVRDATNPAIMRILLPAELEGETCRIVFTAAWPIPDSNPANDLIPPIGFEAICALAAAMVCTSLSAEAARDRQGALPTSFVDGTDRARDLLEAARAFRTTYMTFIGLGSVNGSGGAGVTSSTRQLQSVAVRGATKRLSDSSQMSRLWPYRDLIDW</sequence>